<feature type="region of interest" description="Disordered" evidence="1">
    <location>
        <begin position="38"/>
        <end position="60"/>
    </location>
</feature>
<protein>
    <submittedName>
        <fullName evidence="2">Uncharacterized protein</fullName>
    </submittedName>
</protein>
<keyword evidence="3" id="KW-1185">Reference proteome</keyword>
<dbReference type="InParanoid" id="A0A0D0BVW0"/>
<evidence type="ECO:0000256" key="1">
    <source>
        <dbReference type="SAM" id="MobiDB-lite"/>
    </source>
</evidence>
<organism evidence="2 3">
    <name type="scientific">Paxillus rubicundulus Ve08.2h10</name>
    <dbReference type="NCBI Taxonomy" id="930991"/>
    <lineage>
        <taxon>Eukaryota</taxon>
        <taxon>Fungi</taxon>
        <taxon>Dikarya</taxon>
        <taxon>Basidiomycota</taxon>
        <taxon>Agaricomycotina</taxon>
        <taxon>Agaricomycetes</taxon>
        <taxon>Agaricomycetidae</taxon>
        <taxon>Boletales</taxon>
        <taxon>Paxilineae</taxon>
        <taxon>Paxillaceae</taxon>
        <taxon>Paxillus</taxon>
    </lineage>
</organism>
<evidence type="ECO:0000313" key="3">
    <source>
        <dbReference type="Proteomes" id="UP000054538"/>
    </source>
</evidence>
<dbReference type="HOGENOM" id="CLU_174244_4_1_1"/>
<accession>A0A0D0BVW0</accession>
<dbReference type="EMBL" id="KN828097">
    <property type="protein sequence ID" value="KIK75457.1"/>
    <property type="molecule type" value="Genomic_DNA"/>
</dbReference>
<dbReference type="Proteomes" id="UP000054538">
    <property type="component" value="Unassembled WGS sequence"/>
</dbReference>
<dbReference type="AlphaFoldDB" id="A0A0D0BVW0"/>
<sequence>MVNDGKWKTENRKQQMANGQWQMVNSVVNCEWQTLGKGKWQTANGDGHWKTANGEWQMVN</sequence>
<name>A0A0D0BVW0_9AGAM</name>
<evidence type="ECO:0000313" key="2">
    <source>
        <dbReference type="EMBL" id="KIK75457.1"/>
    </source>
</evidence>
<proteinExistence type="predicted"/>
<feature type="non-terminal residue" evidence="2">
    <location>
        <position position="60"/>
    </location>
</feature>
<reference evidence="3" key="2">
    <citation type="submission" date="2015-01" db="EMBL/GenBank/DDBJ databases">
        <title>Evolutionary Origins and Diversification of the Mycorrhizal Mutualists.</title>
        <authorList>
            <consortium name="DOE Joint Genome Institute"/>
            <consortium name="Mycorrhizal Genomics Consortium"/>
            <person name="Kohler A."/>
            <person name="Kuo A."/>
            <person name="Nagy L.G."/>
            <person name="Floudas D."/>
            <person name="Copeland A."/>
            <person name="Barry K.W."/>
            <person name="Cichocki N."/>
            <person name="Veneault-Fourrey C."/>
            <person name="LaButti K."/>
            <person name="Lindquist E.A."/>
            <person name="Lipzen A."/>
            <person name="Lundell T."/>
            <person name="Morin E."/>
            <person name="Murat C."/>
            <person name="Riley R."/>
            <person name="Ohm R."/>
            <person name="Sun H."/>
            <person name="Tunlid A."/>
            <person name="Henrissat B."/>
            <person name="Grigoriev I.V."/>
            <person name="Hibbett D.S."/>
            <person name="Martin F."/>
        </authorList>
    </citation>
    <scope>NUCLEOTIDE SEQUENCE [LARGE SCALE GENOMIC DNA]</scope>
    <source>
        <strain evidence="3">Ve08.2h10</strain>
    </source>
</reference>
<gene>
    <name evidence="2" type="ORF">PAXRUDRAFT_51556</name>
</gene>
<reference evidence="2 3" key="1">
    <citation type="submission" date="2014-04" db="EMBL/GenBank/DDBJ databases">
        <authorList>
            <consortium name="DOE Joint Genome Institute"/>
            <person name="Kuo A."/>
            <person name="Kohler A."/>
            <person name="Jargeat P."/>
            <person name="Nagy L.G."/>
            <person name="Floudas D."/>
            <person name="Copeland A."/>
            <person name="Barry K.W."/>
            <person name="Cichocki N."/>
            <person name="Veneault-Fourrey C."/>
            <person name="LaButti K."/>
            <person name="Lindquist E.A."/>
            <person name="Lipzen A."/>
            <person name="Lundell T."/>
            <person name="Morin E."/>
            <person name="Murat C."/>
            <person name="Sun H."/>
            <person name="Tunlid A."/>
            <person name="Henrissat B."/>
            <person name="Grigoriev I.V."/>
            <person name="Hibbett D.S."/>
            <person name="Martin F."/>
            <person name="Nordberg H.P."/>
            <person name="Cantor M.N."/>
            <person name="Hua S.X."/>
        </authorList>
    </citation>
    <scope>NUCLEOTIDE SEQUENCE [LARGE SCALE GENOMIC DNA]</scope>
    <source>
        <strain evidence="2 3">Ve08.2h10</strain>
    </source>
</reference>